<keyword evidence="4" id="KW-0378">Hydrolase</keyword>
<comment type="similarity">
    <text evidence="2">Belongs to the AB hydrolase superfamily. LDAH family.</text>
</comment>
<evidence type="ECO:0000256" key="1">
    <source>
        <dbReference type="ARBA" id="ARBA00004502"/>
    </source>
</evidence>
<reference evidence="6" key="1">
    <citation type="submission" date="2016-09" db="EMBL/GenBank/DDBJ databases">
        <authorList>
            <person name="Hebert L."/>
            <person name="Moumen B."/>
        </authorList>
    </citation>
    <scope>NUCLEOTIDE SEQUENCE [LARGE SCALE GENOMIC DNA]</scope>
    <source>
        <strain evidence="6">OVI</strain>
    </source>
</reference>
<keyword evidence="3" id="KW-0551">Lipid droplet</keyword>
<name>A0A1G4II53_TRYEQ</name>
<evidence type="ECO:0000256" key="3">
    <source>
        <dbReference type="ARBA" id="ARBA00022677"/>
    </source>
</evidence>
<keyword evidence="7" id="KW-1185">Reference proteome</keyword>
<keyword evidence="5" id="KW-0812">Transmembrane</keyword>
<dbReference type="Gene3D" id="3.40.50.1820">
    <property type="entry name" value="alpha/beta hydrolase"/>
    <property type="match status" value="1"/>
</dbReference>
<protein>
    <submittedName>
        <fullName evidence="6">Uncharacterized conserved protein (DUF2305), putative</fullName>
    </submittedName>
</protein>
<dbReference type="GO" id="GO:0016298">
    <property type="term" value="F:lipase activity"/>
    <property type="evidence" value="ECO:0007669"/>
    <property type="project" value="InterPro"/>
</dbReference>
<dbReference type="InterPro" id="IPR029058">
    <property type="entry name" value="AB_hydrolase_fold"/>
</dbReference>
<dbReference type="InterPro" id="IPR019363">
    <property type="entry name" value="LDAH"/>
</dbReference>
<dbReference type="GeneID" id="92377488"/>
<dbReference type="SUPFAM" id="SSF53474">
    <property type="entry name" value="alpha/beta-Hydrolases"/>
    <property type="match status" value="1"/>
</dbReference>
<evidence type="ECO:0000313" key="7">
    <source>
        <dbReference type="Proteomes" id="UP000195570"/>
    </source>
</evidence>
<dbReference type="GO" id="GO:0005811">
    <property type="term" value="C:lipid droplet"/>
    <property type="evidence" value="ECO:0007669"/>
    <property type="project" value="UniProtKB-SubCell"/>
</dbReference>
<keyword evidence="5" id="KW-0472">Membrane</keyword>
<gene>
    <name evidence="6" type="ORF">TEOVI_000354800</name>
</gene>
<comment type="caution">
    <text evidence="6">The sequence shown here is derived from an EMBL/GenBank/DDBJ whole genome shotgun (WGS) entry which is preliminary data.</text>
</comment>
<dbReference type="PANTHER" id="PTHR13390">
    <property type="entry name" value="LIPASE"/>
    <property type="match status" value="1"/>
</dbReference>
<sequence length="321" mass="36310">MEEEVNTTSSNLIVTWRSRRCVAPVVEVLQSRPHLLDCLTMFPNGTKALHSPTTCKKLFVLFPGNPGIVNFYEQFVELLSLKDVDVLVMGYSGHSICDRNNGKVYGLRDQIDNARDFFDSIQERALSYYGNDIYIGGHSIGAFIAAKILVVFPCIRRCFSLCGVLSRIQETPNGRHMFFVGGNVIFYYVFVYLVVAVLVLLPRFVSSWFIRRQAPTLSPVLVSQFIEHYNTGALRNCFSMCREEFQVVREPDQQFLGLVGKRMVFYCVQDDGWAPLSHVQEAKELCGDCAGFVVESDPSVIHAWCLSNNETVIEKGILPFM</sequence>
<dbReference type="GO" id="GO:0019915">
    <property type="term" value="P:lipid storage"/>
    <property type="evidence" value="ECO:0007669"/>
    <property type="project" value="InterPro"/>
</dbReference>
<dbReference type="EMBL" id="CZPT02001763">
    <property type="protein sequence ID" value="SCU71966.1"/>
    <property type="molecule type" value="Genomic_DNA"/>
</dbReference>
<organism evidence="6 7">
    <name type="scientific">Trypanosoma equiperdum</name>
    <dbReference type="NCBI Taxonomy" id="5694"/>
    <lineage>
        <taxon>Eukaryota</taxon>
        <taxon>Discoba</taxon>
        <taxon>Euglenozoa</taxon>
        <taxon>Kinetoplastea</taxon>
        <taxon>Metakinetoplastina</taxon>
        <taxon>Trypanosomatida</taxon>
        <taxon>Trypanosomatidae</taxon>
        <taxon>Trypanosoma</taxon>
    </lineage>
</organism>
<dbReference type="VEuPathDB" id="TriTrypDB:TEOVI_000354800"/>
<evidence type="ECO:0000256" key="2">
    <source>
        <dbReference type="ARBA" id="ARBA00008300"/>
    </source>
</evidence>
<keyword evidence="5" id="KW-1133">Transmembrane helix</keyword>
<evidence type="ECO:0000313" key="6">
    <source>
        <dbReference type="EMBL" id="SCU71966.1"/>
    </source>
</evidence>
<feature type="transmembrane region" description="Helical" evidence="5">
    <location>
        <begin position="185"/>
        <end position="205"/>
    </location>
</feature>
<dbReference type="Pfam" id="PF10230">
    <property type="entry name" value="LIDHydrolase"/>
    <property type="match status" value="1"/>
</dbReference>
<evidence type="ECO:0000256" key="5">
    <source>
        <dbReference type="SAM" id="Phobius"/>
    </source>
</evidence>
<accession>A0A1G4II53</accession>
<evidence type="ECO:0000256" key="4">
    <source>
        <dbReference type="ARBA" id="ARBA00022801"/>
    </source>
</evidence>
<dbReference type="RefSeq" id="XP_067082538.1">
    <property type="nucleotide sequence ID" value="XM_067226437.1"/>
</dbReference>
<dbReference type="AlphaFoldDB" id="A0A1G4II53"/>
<proteinExistence type="inferred from homology"/>
<comment type="subcellular location">
    <subcellularLocation>
        <location evidence="1">Lipid droplet</location>
    </subcellularLocation>
</comment>
<dbReference type="Proteomes" id="UP000195570">
    <property type="component" value="Unassembled WGS sequence"/>
</dbReference>
<dbReference type="PANTHER" id="PTHR13390:SF0">
    <property type="entry name" value="LIPID DROPLET-ASSOCIATED HYDROLASE"/>
    <property type="match status" value="1"/>
</dbReference>